<accession>K0QZX8</accession>
<proteinExistence type="predicted"/>
<gene>
    <name evidence="2" type="ORF">THAOC_36112</name>
</gene>
<comment type="caution">
    <text evidence="2">The sequence shown here is derived from an EMBL/GenBank/DDBJ whole genome shotgun (WGS) entry which is preliminary data.</text>
</comment>
<dbReference type="Proteomes" id="UP000266841">
    <property type="component" value="Unassembled WGS sequence"/>
</dbReference>
<evidence type="ECO:0000256" key="1">
    <source>
        <dbReference type="SAM" id="MobiDB-lite"/>
    </source>
</evidence>
<dbReference type="AlphaFoldDB" id="K0QZX8"/>
<name>K0QZX8_THAOC</name>
<keyword evidence="3" id="KW-1185">Reference proteome</keyword>
<evidence type="ECO:0000313" key="2">
    <source>
        <dbReference type="EMBL" id="EJK45278.1"/>
    </source>
</evidence>
<protein>
    <submittedName>
        <fullName evidence="2">Uncharacterized protein</fullName>
    </submittedName>
</protein>
<feature type="region of interest" description="Disordered" evidence="1">
    <location>
        <begin position="1"/>
        <end position="21"/>
    </location>
</feature>
<sequence length="106" mass="11976">GHYNVYRNKADRLRDKHDPKQSRARKIFHLLSQRNKQGTNAHHLEAEMGGDTLKVLPLALAAIQVYGQKAKGKLPDHSNLLGAAKLSIMYELVLSWNVTILDIHNN</sequence>
<dbReference type="EMBL" id="AGNL01048636">
    <property type="protein sequence ID" value="EJK45278.1"/>
    <property type="molecule type" value="Genomic_DNA"/>
</dbReference>
<organism evidence="2 3">
    <name type="scientific">Thalassiosira oceanica</name>
    <name type="common">Marine diatom</name>
    <dbReference type="NCBI Taxonomy" id="159749"/>
    <lineage>
        <taxon>Eukaryota</taxon>
        <taxon>Sar</taxon>
        <taxon>Stramenopiles</taxon>
        <taxon>Ochrophyta</taxon>
        <taxon>Bacillariophyta</taxon>
        <taxon>Coscinodiscophyceae</taxon>
        <taxon>Thalassiosirophycidae</taxon>
        <taxon>Thalassiosirales</taxon>
        <taxon>Thalassiosiraceae</taxon>
        <taxon>Thalassiosira</taxon>
    </lineage>
</organism>
<evidence type="ECO:0000313" key="3">
    <source>
        <dbReference type="Proteomes" id="UP000266841"/>
    </source>
</evidence>
<dbReference type="OrthoDB" id="65413at2759"/>
<feature type="non-terminal residue" evidence="2">
    <location>
        <position position="1"/>
    </location>
</feature>
<reference evidence="2 3" key="1">
    <citation type="journal article" date="2012" name="Genome Biol.">
        <title>Genome and low-iron response of an oceanic diatom adapted to chronic iron limitation.</title>
        <authorList>
            <person name="Lommer M."/>
            <person name="Specht M."/>
            <person name="Roy A.S."/>
            <person name="Kraemer L."/>
            <person name="Andreson R."/>
            <person name="Gutowska M.A."/>
            <person name="Wolf J."/>
            <person name="Bergner S.V."/>
            <person name="Schilhabel M.B."/>
            <person name="Klostermeier U.C."/>
            <person name="Beiko R.G."/>
            <person name="Rosenstiel P."/>
            <person name="Hippler M."/>
            <person name="Laroche J."/>
        </authorList>
    </citation>
    <scope>NUCLEOTIDE SEQUENCE [LARGE SCALE GENOMIC DNA]</scope>
    <source>
        <strain evidence="2 3">CCMP1005</strain>
    </source>
</reference>
<feature type="compositionally biased region" description="Basic and acidic residues" evidence="1">
    <location>
        <begin position="8"/>
        <end position="21"/>
    </location>
</feature>